<dbReference type="SUPFAM" id="SSF100950">
    <property type="entry name" value="NagB/RpiA/CoA transferase-like"/>
    <property type="match status" value="1"/>
</dbReference>
<dbReference type="GO" id="GO:0006046">
    <property type="term" value="P:N-acetylglucosamine catabolic process"/>
    <property type="evidence" value="ECO:0007669"/>
    <property type="project" value="TreeGrafter"/>
</dbReference>
<comment type="caution">
    <text evidence="2">The sequence shown here is derived from an EMBL/GenBank/DDBJ whole genome shotgun (WGS) entry which is preliminary data.</text>
</comment>
<feature type="domain" description="Glucosamine/galactosamine-6-phosphate isomerase" evidence="1">
    <location>
        <begin position="16"/>
        <end position="239"/>
    </location>
</feature>
<dbReference type="CDD" id="cd01399">
    <property type="entry name" value="GlcN6P_deaminase"/>
    <property type="match status" value="1"/>
</dbReference>
<dbReference type="Proteomes" id="UP000264217">
    <property type="component" value="Unassembled WGS sequence"/>
</dbReference>
<dbReference type="GO" id="GO:0005975">
    <property type="term" value="P:carbohydrate metabolic process"/>
    <property type="evidence" value="ECO:0007669"/>
    <property type="project" value="InterPro"/>
</dbReference>
<dbReference type="InterPro" id="IPR006148">
    <property type="entry name" value="Glc/Gal-6P_isomerase"/>
</dbReference>
<dbReference type="GO" id="GO:0006043">
    <property type="term" value="P:glucosamine catabolic process"/>
    <property type="evidence" value="ECO:0007669"/>
    <property type="project" value="TreeGrafter"/>
</dbReference>
<dbReference type="EMBL" id="QWDC01000003">
    <property type="protein sequence ID" value="RFZ90988.1"/>
    <property type="molecule type" value="Genomic_DNA"/>
</dbReference>
<reference evidence="2 3" key="1">
    <citation type="submission" date="2018-08" db="EMBL/GenBank/DDBJ databases">
        <title>Mucilaginibacter sp. MYSH2.</title>
        <authorList>
            <person name="Seo T."/>
        </authorList>
    </citation>
    <scope>NUCLEOTIDE SEQUENCE [LARGE SCALE GENOMIC DNA]</scope>
    <source>
        <strain evidence="2 3">MYSH2</strain>
    </source>
</reference>
<dbReference type="InterPro" id="IPR037171">
    <property type="entry name" value="NagB/RpiA_transferase-like"/>
</dbReference>
<gene>
    <name evidence="2" type="ORF">D0C36_18765</name>
</gene>
<dbReference type="InterPro" id="IPR004547">
    <property type="entry name" value="Glucosamine6P_isomerase"/>
</dbReference>
<organism evidence="2 3">
    <name type="scientific">Mucilaginibacter conchicola</name>
    <dbReference type="NCBI Taxonomy" id="2303333"/>
    <lineage>
        <taxon>Bacteria</taxon>
        <taxon>Pseudomonadati</taxon>
        <taxon>Bacteroidota</taxon>
        <taxon>Sphingobacteriia</taxon>
        <taxon>Sphingobacteriales</taxon>
        <taxon>Sphingobacteriaceae</taxon>
        <taxon>Mucilaginibacter</taxon>
    </lineage>
</organism>
<dbReference type="Gene3D" id="3.40.50.1360">
    <property type="match status" value="1"/>
</dbReference>
<evidence type="ECO:0000259" key="1">
    <source>
        <dbReference type="Pfam" id="PF01182"/>
    </source>
</evidence>
<evidence type="ECO:0000313" key="2">
    <source>
        <dbReference type="EMBL" id="RFZ90988.1"/>
    </source>
</evidence>
<protein>
    <submittedName>
        <fullName evidence="2">Glucosamine-6-phosphate deaminase</fullName>
    </submittedName>
</protein>
<name>A0A372NQ47_9SPHI</name>
<evidence type="ECO:0000313" key="3">
    <source>
        <dbReference type="Proteomes" id="UP000264217"/>
    </source>
</evidence>
<sequence length="254" mass="27932">MIKTIQKDKLKVLVLPDRAALGQTAAAMVSDKIKELLSTKGDINIIFAAAPSQDEFLSALIADERIEWDRINAFHMDEYLGLPDNAPQLFSSFLKRSIFYRVPFKSVNCINGNASDAEAECERYAVLLKAHPTDIVCMGIGENTHIAFNDPHVAEFNDLKAVKTVTLDMACRQQQVNDGCFEGIDDVPKYAITLTVPTLMSGAHLFCMVPGANKRAAVNYTLTAPVSETYPSTILRTHNSCVLFADTNSLNTVD</sequence>
<dbReference type="OrthoDB" id="9791139at2"/>
<dbReference type="GO" id="GO:0042802">
    <property type="term" value="F:identical protein binding"/>
    <property type="evidence" value="ECO:0007669"/>
    <property type="project" value="TreeGrafter"/>
</dbReference>
<dbReference type="RefSeq" id="WP_117393190.1">
    <property type="nucleotide sequence ID" value="NZ_QWDC01000003.1"/>
</dbReference>
<dbReference type="GO" id="GO:0005737">
    <property type="term" value="C:cytoplasm"/>
    <property type="evidence" value="ECO:0007669"/>
    <property type="project" value="TreeGrafter"/>
</dbReference>
<dbReference type="Pfam" id="PF01182">
    <property type="entry name" value="Glucosamine_iso"/>
    <property type="match status" value="1"/>
</dbReference>
<proteinExistence type="predicted"/>
<dbReference type="AlphaFoldDB" id="A0A372NQ47"/>
<dbReference type="GO" id="GO:0004342">
    <property type="term" value="F:glucosamine-6-phosphate deaminase activity"/>
    <property type="evidence" value="ECO:0007669"/>
    <property type="project" value="InterPro"/>
</dbReference>
<keyword evidence="3" id="KW-1185">Reference proteome</keyword>
<accession>A0A372NQ47</accession>
<dbReference type="PANTHER" id="PTHR11280:SF6">
    <property type="entry name" value="GLUCOSAMINE-6-PHOSPHATE ISOMERASE NAGB"/>
    <property type="match status" value="1"/>
</dbReference>
<dbReference type="GO" id="GO:0019262">
    <property type="term" value="P:N-acetylneuraminate catabolic process"/>
    <property type="evidence" value="ECO:0007669"/>
    <property type="project" value="TreeGrafter"/>
</dbReference>
<dbReference type="PANTHER" id="PTHR11280">
    <property type="entry name" value="GLUCOSAMINE-6-PHOSPHATE ISOMERASE"/>
    <property type="match status" value="1"/>
</dbReference>